<gene>
    <name evidence="10 11" type="primary">pckA</name>
    <name evidence="11" type="ORF">MQE35_06760</name>
</gene>
<dbReference type="Gene3D" id="3.40.449.10">
    <property type="entry name" value="Phosphoenolpyruvate Carboxykinase, domain 1"/>
    <property type="match status" value="1"/>
</dbReference>
<dbReference type="NCBIfam" id="NF006820">
    <property type="entry name" value="PRK09344.1-2"/>
    <property type="match status" value="1"/>
</dbReference>
<dbReference type="GO" id="GO:0005524">
    <property type="term" value="F:ATP binding"/>
    <property type="evidence" value="ECO:0007669"/>
    <property type="project" value="UniProtKB-UniRule"/>
</dbReference>
<dbReference type="InterPro" id="IPR015994">
    <property type="entry name" value="PEPCK_ATP_CS"/>
</dbReference>
<feature type="binding site" evidence="10">
    <location>
        <position position="442"/>
    </location>
    <ligand>
        <name>ATP</name>
        <dbReference type="ChEBI" id="CHEBI:30616"/>
    </ligand>
</feature>
<dbReference type="SUPFAM" id="SSF68923">
    <property type="entry name" value="PEP carboxykinase N-terminal domain"/>
    <property type="match status" value="1"/>
</dbReference>
<keyword evidence="12" id="KW-1185">Reference proteome</keyword>
<feature type="binding site" evidence="10">
    <location>
        <position position="196"/>
    </location>
    <ligand>
        <name>substrate</name>
    </ligand>
</feature>
<evidence type="ECO:0000256" key="6">
    <source>
        <dbReference type="ARBA" id="ARBA00022793"/>
    </source>
</evidence>
<evidence type="ECO:0000313" key="12">
    <source>
        <dbReference type="Proteomes" id="UP000831290"/>
    </source>
</evidence>
<dbReference type="GO" id="GO:0046872">
    <property type="term" value="F:metal ion binding"/>
    <property type="evidence" value="ECO:0007669"/>
    <property type="project" value="UniProtKB-KW"/>
</dbReference>
<dbReference type="Gene3D" id="2.170.8.10">
    <property type="entry name" value="Phosphoenolpyruvate Carboxykinase, domain 2"/>
    <property type="match status" value="1"/>
</dbReference>
<dbReference type="EC" id="4.1.1.49" evidence="3 10"/>
<comment type="catalytic activity">
    <reaction evidence="9 10">
        <text>oxaloacetate + ATP = phosphoenolpyruvate + ADP + CO2</text>
        <dbReference type="Rhea" id="RHEA:18617"/>
        <dbReference type="ChEBI" id="CHEBI:16452"/>
        <dbReference type="ChEBI" id="CHEBI:16526"/>
        <dbReference type="ChEBI" id="CHEBI:30616"/>
        <dbReference type="ChEBI" id="CHEBI:58702"/>
        <dbReference type="ChEBI" id="CHEBI:456216"/>
        <dbReference type="EC" id="4.1.1.49"/>
    </reaction>
</comment>
<name>A0A9E6ZXZ1_9FLAO</name>
<dbReference type="EMBL" id="CP094358">
    <property type="protein sequence ID" value="UOB18991.1"/>
    <property type="molecule type" value="Genomic_DNA"/>
</dbReference>
<dbReference type="GO" id="GO:0004612">
    <property type="term" value="F:phosphoenolpyruvate carboxykinase (ATP) activity"/>
    <property type="evidence" value="ECO:0007669"/>
    <property type="project" value="UniProtKB-UniRule"/>
</dbReference>
<reference evidence="11" key="1">
    <citation type="submission" date="2022-03" db="EMBL/GenBank/DDBJ databases">
        <title>Description of Abyssus ytuae gen. nov., sp. nov., a novel member of the family Flavobacteriaceae isolated from the sediment of Mariana Trench.</title>
        <authorList>
            <person name="Zhang J."/>
            <person name="Xu X."/>
        </authorList>
    </citation>
    <scope>NUCLEOTIDE SEQUENCE</scope>
    <source>
        <strain evidence="11">MT3330</strain>
    </source>
</reference>
<feature type="binding site" evidence="10">
    <location>
        <position position="196"/>
    </location>
    <ligand>
        <name>Mn(2+)</name>
        <dbReference type="ChEBI" id="CHEBI:29035"/>
    </ligand>
</feature>
<feature type="binding site" evidence="10">
    <location>
        <position position="317"/>
    </location>
    <ligand>
        <name>substrate</name>
    </ligand>
</feature>
<comment type="cofactor">
    <cofactor evidence="10">
        <name>Mn(2+)</name>
        <dbReference type="ChEBI" id="CHEBI:29035"/>
    </cofactor>
    <text evidence="10">Binds 1 Mn(2+) ion per subunit.</text>
</comment>
<evidence type="ECO:0000256" key="5">
    <source>
        <dbReference type="ARBA" id="ARBA00022741"/>
    </source>
</evidence>
<feature type="binding site" evidence="10">
    <location>
        <position position="317"/>
    </location>
    <ligand>
        <name>ATP</name>
        <dbReference type="ChEBI" id="CHEBI:30616"/>
    </ligand>
</feature>
<feature type="binding site" evidence="10">
    <location>
        <position position="215"/>
    </location>
    <ligand>
        <name>ATP</name>
        <dbReference type="ChEBI" id="CHEBI:30616"/>
    </ligand>
</feature>
<dbReference type="SUPFAM" id="SSF53795">
    <property type="entry name" value="PEP carboxykinase-like"/>
    <property type="match status" value="1"/>
</dbReference>
<keyword evidence="10" id="KW-0464">Manganese</keyword>
<evidence type="ECO:0000256" key="7">
    <source>
        <dbReference type="ARBA" id="ARBA00022840"/>
    </source>
</evidence>
<keyword evidence="10" id="KW-0479">Metal-binding</keyword>
<dbReference type="InterPro" id="IPR008210">
    <property type="entry name" value="PEP_carboxykinase_N"/>
</dbReference>
<comment type="pathway">
    <text evidence="1 10">Carbohydrate biosynthesis; gluconeogenesis.</text>
</comment>
<dbReference type="InterPro" id="IPR013035">
    <property type="entry name" value="PEP_carboxykinase_C"/>
</dbReference>
<keyword evidence="5 10" id="KW-0547">Nucleotide-binding</keyword>
<evidence type="ECO:0000256" key="9">
    <source>
        <dbReference type="ARBA" id="ARBA00047371"/>
    </source>
</evidence>
<dbReference type="HAMAP" id="MF_00453">
    <property type="entry name" value="PEPCK_ATP"/>
    <property type="match status" value="1"/>
</dbReference>
<dbReference type="PIRSF" id="PIRSF006294">
    <property type="entry name" value="PEP_crbxkin"/>
    <property type="match status" value="1"/>
</dbReference>
<accession>A0A9E6ZXZ1</accession>
<evidence type="ECO:0000313" key="11">
    <source>
        <dbReference type="EMBL" id="UOB18991.1"/>
    </source>
</evidence>
<protein>
    <recommendedName>
        <fullName evidence="3 10">Phosphoenolpyruvate carboxykinase (ATP)</fullName>
        <shortName evidence="10">PCK</shortName>
        <shortName evidence="10">PEP carboxykinase</shortName>
        <shortName evidence="10">PEPCK</shortName>
        <ecNumber evidence="3 10">4.1.1.49</ecNumber>
    </recommendedName>
</protein>
<feature type="binding site" evidence="10">
    <location>
        <position position="252"/>
    </location>
    <ligand>
        <name>Mn(2+)</name>
        <dbReference type="ChEBI" id="CHEBI:29035"/>
    </ligand>
</feature>
<keyword evidence="4 10" id="KW-0312">Gluconeogenesis</keyword>
<feature type="binding site" evidence="10">
    <location>
        <position position="190"/>
    </location>
    <ligand>
        <name>substrate</name>
    </ligand>
</feature>
<dbReference type="PANTHER" id="PTHR30031:SF0">
    <property type="entry name" value="PHOSPHOENOLPYRUVATE CARBOXYKINASE (ATP)"/>
    <property type="match status" value="1"/>
</dbReference>
<keyword evidence="10" id="KW-0963">Cytoplasm</keyword>
<keyword evidence="7 10" id="KW-0067">ATP-binding</keyword>
<dbReference type="Proteomes" id="UP000831290">
    <property type="component" value="Chromosome"/>
</dbReference>
<evidence type="ECO:0000256" key="1">
    <source>
        <dbReference type="ARBA" id="ARBA00004742"/>
    </source>
</evidence>
<feature type="binding site" evidence="10">
    <location>
        <position position="53"/>
    </location>
    <ligand>
        <name>substrate</name>
    </ligand>
</feature>
<evidence type="ECO:0000256" key="3">
    <source>
        <dbReference type="ARBA" id="ARBA00012363"/>
    </source>
</evidence>
<comment type="caution">
    <text evidence="10">Lacks conserved residue(s) required for the propagation of feature annotation.</text>
</comment>
<dbReference type="RefSeq" id="WP_255845608.1">
    <property type="nucleotide sequence ID" value="NZ_CP094358.1"/>
</dbReference>
<dbReference type="NCBIfam" id="TIGR00224">
    <property type="entry name" value="pckA"/>
    <property type="match status" value="1"/>
</dbReference>
<dbReference type="AlphaFoldDB" id="A0A9E6ZXZ1"/>
<evidence type="ECO:0000256" key="8">
    <source>
        <dbReference type="ARBA" id="ARBA00023239"/>
    </source>
</evidence>
<dbReference type="GO" id="GO:0006094">
    <property type="term" value="P:gluconeogenesis"/>
    <property type="evidence" value="ECO:0007669"/>
    <property type="project" value="UniProtKB-UniRule"/>
</dbReference>
<evidence type="ECO:0000256" key="10">
    <source>
        <dbReference type="HAMAP-Rule" id="MF_00453"/>
    </source>
</evidence>
<organism evidence="11 12">
    <name type="scientific">Abyssalbus ytuae</name>
    <dbReference type="NCBI Taxonomy" id="2926907"/>
    <lineage>
        <taxon>Bacteria</taxon>
        <taxon>Pseudomonadati</taxon>
        <taxon>Bacteroidota</taxon>
        <taxon>Flavobacteriia</taxon>
        <taxon>Flavobacteriales</taxon>
        <taxon>Flavobacteriaceae</taxon>
        <taxon>Abyssalbus</taxon>
    </lineage>
</organism>
<sequence>MAFNLKQYGIDVEKIYRNSSVPVLYELGLRLEKGTAISDVGALLVYSGEKTGRSPKDKRIVKQPESENNIDWGKVNIDLDEHTFMVNRERAIDYLNTREHLFVVDAFAGWDPKYRLKVRIVCTRAYHSLFMQNMLIKPTEEELANFGEPDYVIFNGGAFPANTYTSKMTSKTSVDLDLERKEFVILGTEYAGEMKKGIFSIMNYLMPLKQVMPMHCSANVGEEGDVSILFGLSGTGKTTLSADPKRKLIGDDEHCWTDDGVFNVEGGCYAKAINLTKENEPDIYNAIKFGTVLENLVYDPETREVDYTDTSITENTRASYPINFIENAQIPCVAGQPKNIIFLTCDAFGVLPPISKLTPEQASYHFISGYTAKVAGTEMGVTEPEATFSACFGAAFMMWHPNKYATLLAEKIKKHNVTTWLVNTGWTGGAYGKGSRMKLKYTRAMIDAIHSNAFANVTTEADPHFGFEIPTSCPDVPSEILIPRNTWDNKDKYDETKNKLINLFQENFKKFEDKVDTYIVEAGPKVTVES</sequence>
<feature type="binding site" evidence="10">
    <location>
        <position position="215"/>
    </location>
    <ligand>
        <name>Mn(2+)</name>
        <dbReference type="ChEBI" id="CHEBI:29035"/>
    </ligand>
</feature>
<feature type="binding site" evidence="10">
    <location>
        <position position="280"/>
    </location>
    <ligand>
        <name>ATP</name>
        <dbReference type="ChEBI" id="CHEBI:30616"/>
    </ligand>
</feature>
<comment type="function">
    <text evidence="10">Involved in the gluconeogenesis. Catalyzes the conversion of oxaloacetate (OAA) to phosphoenolpyruvate (PEP) through direct phosphoryl transfer between the nucleoside triphosphate and OAA.</text>
</comment>
<feature type="binding site" evidence="10">
    <location>
        <begin position="231"/>
        <end position="239"/>
    </location>
    <ligand>
        <name>ATP</name>
        <dbReference type="ChEBI" id="CHEBI:30616"/>
    </ligand>
</feature>
<dbReference type="PANTHER" id="PTHR30031">
    <property type="entry name" value="PHOSPHOENOLPYRUVATE CARBOXYKINASE ATP"/>
    <property type="match status" value="1"/>
</dbReference>
<comment type="subcellular location">
    <subcellularLocation>
        <location evidence="10">Cytoplasm</location>
    </subcellularLocation>
</comment>
<dbReference type="FunFam" id="2.170.8.10:FF:000001">
    <property type="entry name" value="Phosphoenolpyruvate carboxykinase (ATP)"/>
    <property type="match status" value="1"/>
</dbReference>
<dbReference type="CDD" id="cd00484">
    <property type="entry name" value="PEPCK_ATP"/>
    <property type="match status" value="1"/>
</dbReference>
<dbReference type="PROSITE" id="PS00532">
    <property type="entry name" value="PEPCK_ATP"/>
    <property type="match status" value="1"/>
</dbReference>
<evidence type="ECO:0000256" key="4">
    <source>
        <dbReference type="ARBA" id="ARBA00022432"/>
    </source>
</evidence>
<feature type="binding site" evidence="10">
    <location>
        <position position="196"/>
    </location>
    <ligand>
        <name>ATP</name>
        <dbReference type="ChEBI" id="CHEBI:30616"/>
    </ligand>
</feature>
<proteinExistence type="inferred from homology"/>
<keyword evidence="6 10" id="KW-0210">Decarboxylase</keyword>
<dbReference type="InterPro" id="IPR001272">
    <property type="entry name" value="PEP_carboxykinase_ATP"/>
</dbReference>
<dbReference type="GO" id="GO:0005829">
    <property type="term" value="C:cytosol"/>
    <property type="evidence" value="ECO:0007669"/>
    <property type="project" value="TreeGrafter"/>
</dbReference>
<dbReference type="Pfam" id="PF01293">
    <property type="entry name" value="PEPCK_ATP"/>
    <property type="match status" value="1"/>
</dbReference>
<dbReference type="KEGG" id="fbm:MQE35_06760"/>
<evidence type="ECO:0000256" key="2">
    <source>
        <dbReference type="ARBA" id="ARBA00006052"/>
    </source>
</evidence>
<comment type="similarity">
    <text evidence="2 10">Belongs to the phosphoenolpyruvate carboxykinase (ATP) family.</text>
</comment>
<dbReference type="Gene3D" id="3.90.228.20">
    <property type="match status" value="1"/>
</dbReference>
<dbReference type="NCBIfam" id="NF006821">
    <property type="entry name" value="PRK09344.1-3"/>
    <property type="match status" value="1"/>
</dbReference>
<keyword evidence="8 10" id="KW-0456">Lyase</keyword>